<dbReference type="GO" id="GO:0071949">
    <property type="term" value="F:FAD binding"/>
    <property type="evidence" value="ECO:0007669"/>
    <property type="project" value="InterPro"/>
</dbReference>
<dbReference type="PANTHER" id="PTHR43747:SF1">
    <property type="entry name" value="SLR1998 PROTEIN"/>
    <property type="match status" value="1"/>
</dbReference>
<evidence type="ECO:0000313" key="2">
    <source>
        <dbReference type="EMBL" id="MZR32213.1"/>
    </source>
</evidence>
<protein>
    <submittedName>
        <fullName evidence="2">FAD-dependent oxidoreductase</fullName>
    </submittedName>
</protein>
<sequence length="408" mass="45330">MKSDHFDVIIIGAGPAGALAATRLVQQGLKVAVLEKSSFPRFVIGESLLPQSMEFLEKAGLLPRIDAAGFQHKNGANFSDDRRFSSIDFSRKFTAGPGTTYQVEREKFDTLLAEAAADAGADVRFQQDVTAVRFDSSGAEVSGEGPEGAFQHTARFLVDASGYGRVLPRLMKLDAPADFPVRHALFTHVDDELEGRDFDRNKILIAVHPKYRDIWYWLIPFSGRKSSVGVIVPPEKLAQYDGSKSDKYWSIIRESESMRTLLEGARERRPVSEISGYSTKVSRMAGPQFALLGNAGEFLDPVFSSGVTVAFKSADLLIEPLMRQLSGEKVDWEQDFAQPLKVGVDCFRAFVEAWYRGDLQDIIFNPPSDNNPIKQMVVSILAGYAWDEKNPFVIEGRRYLDMVAQQCA</sequence>
<evidence type="ECO:0000259" key="1">
    <source>
        <dbReference type="Pfam" id="PF01494"/>
    </source>
</evidence>
<dbReference type="Gene3D" id="3.50.50.60">
    <property type="entry name" value="FAD/NAD(P)-binding domain"/>
    <property type="match status" value="1"/>
</dbReference>
<proteinExistence type="predicted"/>
<dbReference type="Pfam" id="PF01494">
    <property type="entry name" value="FAD_binding_3"/>
    <property type="match status" value="1"/>
</dbReference>
<comment type="caution">
    <text evidence="2">The sequence shown here is derived from an EMBL/GenBank/DDBJ whole genome shotgun (WGS) entry which is preliminary data.</text>
</comment>
<reference evidence="2 3" key="1">
    <citation type="submission" date="2019-12" db="EMBL/GenBank/DDBJ databases">
        <title>Snethiella sp. nov. sp. isolated from sea sand.</title>
        <authorList>
            <person name="Kim J."/>
            <person name="Jeong S.E."/>
            <person name="Jung H.S."/>
            <person name="Jeon C.O."/>
        </authorList>
    </citation>
    <scope>NUCLEOTIDE SEQUENCE [LARGE SCALE GENOMIC DNA]</scope>
    <source>
        <strain evidence="2 3">DP05</strain>
    </source>
</reference>
<keyword evidence="3" id="KW-1185">Reference proteome</keyword>
<dbReference type="InterPro" id="IPR036188">
    <property type="entry name" value="FAD/NAD-bd_sf"/>
</dbReference>
<dbReference type="PRINTS" id="PR00420">
    <property type="entry name" value="RNGMNOXGNASE"/>
</dbReference>
<evidence type="ECO:0000313" key="3">
    <source>
        <dbReference type="Proteomes" id="UP000476030"/>
    </source>
</evidence>
<accession>A0A6L8WCR7</accession>
<dbReference type="SUPFAM" id="SSF51905">
    <property type="entry name" value="FAD/NAD(P)-binding domain"/>
    <property type="match status" value="1"/>
</dbReference>
<name>A0A6L8WCR7_9PROT</name>
<dbReference type="InterPro" id="IPR050816">
    <property type="entry name" value="Flavin-dep_Halogenase_NPB"/>
</dbReference>
<dbReference type="InterPro" id="IPR002938">
    <property type="entry name" value="FAD-bd"/>
</dbReference>
<gene>
    <name evidence="2" type="ORF">GQE98_16365</name>
</gene>
<dbReference type="Proteomes" id="UP000476030">
    <property type="component" value="Unassembled WGS sequence"/>
</dbReference>
<dbReference type="RefSeq" id="WP_161317392.1">
    <property type="nucleotide sequence ID" value="NZ_WTUW01000009.1"/>
</dbReference>
<dbReference type="EMBL" id="WTUW01000009">
    <property type="protein sequence ID" value="MZR32213.1"/>
    <property type="molecule type" value="Genomic_DNA"/>
</dbReference>
<dbReference type="AlphaFoldDB" id="A0A6L8WCR7"/>
<organism evidence="2 3">
    <name type="scientific">Sneathiella litorea</name>
    <dbReference type="NCBI Taxonomy" id="2606216"/>
    <lineage>
        <taxon>Bacteria</taxon>
        <taxon>Pseudomonadati</taxon>
        <taxon>Pseudomonadota</taxon>
        <taxon>Alphaproteobacteria</taxon>
        <taxon>Sneathiellales</taxon>
        <taxon>Sneathiellaceae</taxon>
        <taxon>Sneathiella</taxon>
    </lineage>
</organism>
<feature type="domain" description="FAD-binding" evidence="1">
    <location>
        <begin position="6"/>
        <end position="164"/>
    </location>
</feature>
<dbReference type="PANTHER" id="PTHR43747">
    <property type="entry name" value="FAD-BINDING PROTEIN"/>
    <property type="match status" value="1"/>
</dbReference>